<evidence type="ECO:0000313" key="1">
    <source>
        <dbReference type="EMBL" id="QZE13483.1"/>
    </source>
</evidence>
<sequence length="398" mass="43840">MQDLNHQIKAYALEYFDEVREIRRHIHKNPELSFEEHKTAQFVQDKLNELNISFTSGHVKTGVVGHITGKVPGKGKTVALRADMDALPIQESNSSSYCSINDGVMHACGHDVHTASLLGAAKIIKQLEDSFSGTIVLIFQPGEEEHPGGAKLLLEEGVLQKFSPDIILGQHVLPEMEVGHVGFRSGMYMASGDEIHFKVKGKGGHGALPHKITDTVLTTAHVITSLQQIVSRNAPATIPTVLSFGKVIADGATNIIPNEVTVAGTFRTMDETWRAEAKRRMVEIGNGVASSMGAKIEMDIKHGYPVLHNDEKVTQRAKQYATELLGEVNVEEMDLRMTCEDFAYYSLSYPVCFMRFGVRAKGEEPKGGLHTPKFDIDENALKTSMANLAYLAIRFINE</sequence>
<accession>A0AC61ND50</accession>
<proteinExistence type="predicted"/>
<reference evidence="1" key="1">
    <citation type="submission" date="2021-08" db="EMBL/GenBank/DDBJ databases">
        <title>Novel anaerobic bacterium isolated from sea squirt in East Sea, Republic of Korea.</title>
        <authorList>
            <person name="Nguyen T.H."/>
            <person name="Li Z."/>
            <person name="Lee Y.-J."/>
            <person name="Ko J."/>
            <person name="Kim S.-G."/>
        </authorList>
    </citation>
    <scope>NUCLEOTIDE SEQUENCE</scope>
    <source>
        <strain evidence="1">KCTC 25031</strain>
    </source>
</reference>
<evidence type="ECO:0000313" key="2">
    <source>
        <dbReference type="Proteomes" id="UP000826212"/>
    </source>
</evidence>
<name>A0AC61ND50_9BACT</name>
<dbReference type="Proteomes" id="UP000826212">
    <property type="component" value="Chromosome"/>
</dbReference>
<protein>
    <submittedName>
        <fullName evidence="1">Amidohydrolase</fullName>
    </submittedName>
</protein>
<keyword evidence="2" id="KW-1185">Reference proteome</keyword>
<dbReference type="EMBL" id="CP081303">
    <property type="protein sequence ID" value="QZE13483.1"/>
    <property type="molecule type" value="Genomic_DNA"/>
</dbReference>
<gene>
    <name evidence="1" type="ORF">K4L44_12945</name>
</gene>
<organism evidence="1 2">
    <name type="scientific">Halosquirtibacter laminarini</name>
    <dbReference type="NCBI Taxonomy" id="3374600"/>
    <lineage>
        <taxon>Bacteria</taxon>
        <taxon>Pseudomonadati</taxon>
        <taxon>Bacteroidota</taxon>
        <taxon>Bacteroidia</taxon>
        <taxon>Marinilabiliales</taxon>
        <taxon>Prolixibacteraceae</taxon>
        <taxon>Halosquirtibacter</taxon>
    </lineage>
</organism>